<evidence type="ECO:0000256" key="1">
    <source>
        <dbReference type="SAM" id="Phobius"/>
    </source>
</evidence>
<evidence type="ECO:0000313" key="2">
    <source>
        <dbReference type="EMBL" id="TDL16064.1"/>
    </source>
</evidence>
<dbReference type="AlphaFoldDB" id="A0A4Y7PKQ7"/>
<dbReference type="EMBL" id="ML170252">
    <property type="protein sequence ID" value="TDL16064.1"/>
    <property type="molecule type" value="Genomic_DNA"/>
</dbReference>
<dbReference type="Proteomes" id="UP000294933">
    <property type="component" value="Unassembled WGS sequence"/>
</dbReference>
<accession>A0A4Y7PKQ7</accession>
<keyword evidence="3" id="KW-1185">Reference proteome</keyword>
<evidence type="ECO:0000313" key="3">
    <source>
        <dbReference type="Proteomes" id="UP000294933"/>
    </source>
</evidence>
<keyword evidence="1" id="KW-0472">Membrane</keyword>
<protein>
    <submittedName>
        <fullName evidence="2">Uncharacterized protein</fullName>
    </submittedName>
</protein>
<name>A0A4Y7PKQ7_9AGAM</name>
<reference evidence="2 3" key="1">
    <citation type="submission" date="2018-06" db="EMBL/GenBank/DDBJ databases">
        <title>A transcriptomic atlas of mushroom development highlights an independent origin of complex multicellularity.</title>
        <authorList>
            <consortium name="DOE Joint Genome Institute"/>
            <person name="Krizsan K."/>
            <person name="Almasi E."/>
            <person name="Merenyi Z."/>
            <person name="Sahu N."/>
            <person name="Viragh M."/>
            <person name="Koszo T."/>
            <person name="Mondo S."/>
            <person name="Kiss B."/>
            <person name="Balint B."/>
            <person name="Kues U."/>
            <person name="Barry K."/>
            <person name="Hegedus J.C."/>
            <person name="Henrissat B."/>
            <person name="Johnson J."/>
            <person name="Lipzen A."/>
            <person name="Ohm R."/>
            <person name="Nagy I."/>
            <person name="Pangilinan J."/>
            <person name="Yan J."/>
            <person name="Xiong Y."/>
            <person name="Grigoriev I.V."/>
            <person name="Hibbett D.S."/>
            <person name="Nagy L.G."/>
        </authorList>
    </citation>
    <scope>NUCLEOTIDE SEQUENCE [LARGE SCALE GENOMIC DNA]</scope>
    <source>
        <strain evidence="2 3">SZMC22713</strain>
    </source>
</reference>
<dbReference type="VEuPathDB" id="FungiDB:BD410DRAFT_795690"/>
<gene>
    <name evidence="2" type="ORF">BD410DRAFT_795690</name>
</gene>
<organism evidence="2 3">
    <name type="scientific">Rickenella mellea</name>
    <dbReference type="NCBI Taxonomy" id="50990"/>
    <lineage>
        <taxon>Eukaryota</taxon>
        <taxon>Fungi</taxon>
        <taxon>Dikarya</taxon>
        <taxon>Basidiomycota</taxon>
        <taxon>Agaricomycotina</taxon>
        <taxon>Agaricomycetes</taxon>
        <taxon>Hymenochaetales</taxon>
        <taxon>Rickenellaceae</taxon>
        <taxon>Rickenella</taxon>
    </lineage>
</organism>
<proteinExistence type="predicted"/>
<feature type="transmembrane region" description="Helical" evidence="1">
    <location>
        <begin position="16"/>
        <end position="34"/>
    </location>
</feature>
<keyword evidence="1" id="KW-1133">Transmembrane helix</keyword>
<keyword evidence="1" id="KW-0812">Transmembrane</keyword>
<sequence length="62" mass="7025">MLMVYLVNCFPARDRGHFVVVVFTSPLLSLSLLLPSHLNRDLRTHRNAVRPQALARPITLTS</sequence>